<feature type="domain" description="Carboxylesterase type B" evidence="5">
    <location>
        <begin position="4"/>
        <end position="471"/>
    </location>
</feature>
<evidence type="ECO:0000259" key="5">
    <source>
        <dbReference type="Pfam" id="PF00135"/>
    </source>
</evidence>
<dbReference type="EC" id="3.1.1.-" evidence="4"/>
<dbReference type="PANTHER" id="PTHR43918:SF4">
    <property type="entry name" value="CARBOXYLIC ESTER HYDROLASE"/>
    <property type="match status" value="1"/>
</dbReference>
<dbReference type="PROSITE" id="PS00122">
    <property type="entry name" value="CARBOXYLESTERASE_B_1"/>
    <property type="match status" value="1"/>
</dbReference>
<dbReference type="Pfam" id="PF00135">
    <property type="entry name" value="COesterase"/>
    <property type="match status" value="1"/>
</dbReference>
<organism evidence="6 7">
    <name type="scientific">Saccharibacillus kuerlensis</name>
    <dbReference type="NCBI Taxonomy" id="459527"/>
    <lineage>
        <taxon>Bacteria</taxon>
        <taxon>Bacillati</taxon>
        <taxon>Bacillota</taxon>
        <taxon>Bacilli</taxon>
        <taxon>Bacillales</taxon>
        <taxon>Paenibacillaceae</taxon>
        <taxon>Saccharibacillus</taxon>
    </lineage>
</organism>
<dbReference type="InterPro" id="IPR000997">
    <property type="entry name" value="Cholinesterase"/>
</dbReference>
<dbReference type="InterPro" id="IPR002018">
    <property type="entry name" value="CarbesteraseB"/>
</dbReference>
<dbReference type="Proteomes" id="UP000606653">
    <property type="component" value="Unassembled WGS sequence"/>
</dbReference>
<evidence type="ECO:0000256" key="3">
    <source>
        <dbReference type="ARBA" id="ARBA00023157"/>
    </source>
</evidence>
<evidence type="ECO:0000313" key="7">
    <source>
        <dbReference type="Proteomes" id="UP000606653"/>
    </source>
</evidence>
<dbReference type="PANTHER" id="PTHR43918">
    <property type="entry name" value="ACETYLCHOLINESTERASE"/>
    <property type="match status" value="1"/>
</dbReference>
<accession>A0ABQ2KU45</accession>
<dbReference type="InterPro" id="IPR029058">
    <property type="entry name" value="AB_hydrolase_fold"/>
</dbReference>
<dbReference type="PRINTS" id="PR00878">
    <property type="entry name" value="CHOLNESTRASE"/>
</dbReference>
<comment type="similarity">
    <text evidence="1 4">Belongs to the type-B carboxylesterase/lipase family.</text>
</comment>
<evidence type="ECO:0000256" key="4">
    <source>
        <dbReference type="RuleBase" id="RU361235"/>
    </source>
</evidence>
<protein>
    <recommendedName>
        <fullName evidence="4">Carboxylic ester hydrolase</fullName>
        <ecNumber evidence="4">3.1.1.-</ecNumber>
    </recommendedName>
</protein>
<reference evidence="7" key="1">
    <citation type="journal article" date="2019" name="Int. J. Syst. Evol. Microbiol.">
        <title>The Global Catalogue of Microorganisms (GCM) 10K type strain sequencing project: providing services to taxonomists for standard genome sequencing and annotation.</title>
        <authorList>
            <consortium name="The Broad Institute Genomics Platform"/>
            <consortium name="The Broad Institute Genome Sequencing Center for Infectious Disease"/>
            <person name="Wu L."/>
            <person name="Ma J."/>
        </authorList>
    </citation>
    <scope>NUCLEOTIDE SEQUENCE [LARGE SCALE GENOMIC DNA]</scope>
    <source>
        <strain evidence="7">CGMCC 1.6964</strain>
    </source>
</reference>
<dbReference type="RefSeq" id="WP_018975506.1">
    <property type="nucleotide sequence ID" value="NZ_BMLN01000001.1"/>
</dbReference>
<keyword evidence="3" id="KW-1015">Disulfide bond</keyword>
<proteinExistence type="inferred from homology"/>
<evidence type="ECO:0000313" key="6">
    <source>
        <dbReference type="EMBL" id="GGN92801.1"/>
    </source>
</evidence>
<dbReference type="EMBL" id="BMLN01000001">
    <property type="protein sequence ID" value="GGN92801.1"/>
    <property type="molecule type" value="Genomic_DNA"/>
</dbReference>
<evidence type="ECO:0000256" key="1">
    <source>
        <dbReference type="ARBA" id="ARBA00005964"/>
    </source>
</evidence>
<dbReference type="PROSITE" id="PS00941">
    <property type="entry name" value="CARBOXYLESTERASE_B_2"/>
    <property type="match status" value="1"/>
</dbReference>
<dbReference type="SUPFAM" id="SSF53474">
    <property type="entry name" value="alpha/beta-Hydrolases"/>
    <property type="match status" value="1"/>
</dbReference>
<keyword evidence="2 4" id="KW-0378">Hydrolase</keyword>
<name>A0ABQ2KU45_9BACL</name>
<gene>
    <name evidence="6" type="primary">pnbA</name>
    <name evidence="6" type="ORF">GCM10010969_05710</name>
</gene>
<dbReference type="InterPro" id="IPR050654">
    <property type="entry name" value="AChE-related_enzymes"/>
</dbReference>
<evidence type="ECO:0000256" key="2">
    <source>
        <dbReference type="ARBA" id="ARBA00022801"/>
    </source>
</evidence>
<sequence>MEYKMIDTKQGKLRGSAANGAVSWKGVPYARPPVGELRFRVAQPAEAWNGVRDALTFGPICPQPQSEDTSLFGSGMAEMSEDCLYLNIWAPEDDVTGLPVMVWIHGGAFMSGSSSIPLYDGAQLAFRGNCIVVSINYRLGPLGFLHLSPLGEEFDSNTGLSDQVLALKWIRENIGAFGGNPDNVTVFGESAGSMSIAALLAMPSAKGLFHKAVMQSGGSQYLAPAQAEGVAAAYLRYLGVDGGSLDRLKSASVQELLSAAAALMQGAEGGSPGLPFQPTLEPSTLPVDPVQAVSEGSAAGIPLIIGTNRDEGAFFLRDESQRMDPEAFAGMLHRLTGLDNAEEWINRYPSSIEGQAGMMTDLYFWRSALIFAEAQSAHAPVWMYRFDWSLSNHPFFGKAVHAAEIPFVFGNLVLLPRMGVRIEPAMQNLSDAMRSAWQEFAKSGEPSTAALPWERYEAENRITMIFGTEILSVQDLEREKRERLFGLNV</sequence>
<dbReference type="Gene3D" id="3.40.50.1820">
    <property type="entry name" value="alpha/beta hydrolase"/>
    <property type="match status" value="1"/>
</dbReference>
<keyword evidence="7" id="KW-1185">Reference proteome</keyword>
<comment type="caution">
    <text evidence="6">The sequence shown here is derived from an EMBL/GenBank/DDBJ whole genome shotgun (WGS) entry which is preliminary data.</text>
</comment>
<dbReference type="InterPro" id="IPR019826">
    <property type="entry name" value="Carboxylesterase_B_AS"/>
</dbReference>
<dbReference type="InterPro" id="IPR019819">
    <property type="entry name" value="Carboxylesterase_B_CS"/>
</dbReference>